<proteinExistence type="inferred from homology"/>
<dbReference type="InterPro" id="IPR009100">
    <property type="entry name" value="AcylCoA_DH/oxidase_NM_dom_sf"/>
</dbReference>
<comment type="cofactor">
    <cofactor evidence="1">
        <name>FAD</name>
        <dbReference type="ChEBI" id="CHEBI:57692"/>
    </cofactor>
</comment>
<evidence type="ECO:0000256" key="5">
    <source>
        <dbReference type="ARBA" id="ARBA00023002"/>
    </source>
</evidence>
<feature type="compositionally biased region" description="Low complexity" evidence="6">
    <location>
        <begin position="677"/>
        <end position="690"/>
    </location>
</feature>
<dbReference type="SUPFAM" id="SSF56645">
    <property type="entry name" value="Acyl-CoA dehydrogenase NM domain-like"/>
    <property type="match status" value="1"/>
</dbReference>
<dbReference type="InterPro" id="IPR036250">
    <property type="entry name" value="AcylCo_DH-like_C"/>
</dbReference>
<comment type="similarity">
    <text evidence="2">Belongs to the acyl-CoA oxidase family.</text>
</comment>
<keyword evidence="12" id="KW-1185">Reference proteome</keyword>
<evidence type="ECO:0000256" key="6">
    <source>
        <dbReference type="SAM" id="MobiDB-lite"/>
    </source>
</evidence>
<feature type="region of interest" description="Disordered" evidence="6">
    <location>
        <begin position="650"/>
        <end position="690"/>
    </location>
</feature>
<evidence type="ECO:0000256" key="2">
    <source>
        <dbReference type="ARBA" id="ARBA00006288"/>
    </source>
</evidence>
<dbReference type="InterPro" id="IPR002655">
    <property type="entry name" value="Acyl-CoA_oxidase_C"/>
</dbReference>
<accession>A0ABP8END4</accession>
<dbReference type="PIRSF" id="PIRSF000168">
    <property type="entry name" value="Acyl-CoA_oxidase"/>
    <property type="match status" value="1"/>
</dbReference>
<dbReference type="Pfam" id="PF02770">
    <property type="entry name" value="Acyl-CoA_dh_M"/>
    <property type="match status" value="1"/>
</dbReference>
<dbReference type="InterPro" id="IPR055060">
    <property type="entry name" value="ACOX_C_alpha1"/>
</dbReference>
<evidence type="ECO:0000313" key="12">
    <source>
        <dbReference type="Proteomes" id="UP001501586"/>
    </source>
</evidence>
<keyword evidence="4" id="KW-0274">FAD</keyword>
<feature type="domain" description="Acyl-CoA oxidase/dehydrogenase middle" evidence="8">
    <location>
        <begin position="137"/>
        <end position="246"/>
    </location>
</feature>
<dbReference type="Proteomes" id="UP001501586">
    <property type="component" value="Unassembled WGS sequence"/>
</dbReference>
<feature type="compositionally biased region" description="Basic and acidic residues" evidence="6">
    <location>
        <begin position="650"/>
        <end position="674"/>
    </location>
</feature>
<protein>
    <submittedName>
        <fullName evidence="11">Acyl-CoA dehydrogenase</fullName>
    </submittedName>
</protein>
<organism evidence="11 12">
    <name type="scientific">Brevibacterium daeguense</name>
    <dbReference type="NCBI Taxonomy" id="909936"/>
    <lineage>
        <taxon>Bacteria</taxon>
        <taxon>Bacillati</taxon>
        <taxon>Actinomycetota</taxon>
        <taxon>Actinomycetes</taxon>
        <taxon>Micrococcales</taxon>
        <taxon>Brevibacteriaceae</taxon>
        <taxon>Brevibacterium</taxon>
    </lineage>
</organism>
<dbReference type="Gene3D" id="1.10.540.10">
    <property type="entry name" value="Acyl-CoA dehydrogenase/oxidase, N-terminal domain"/>
    <property type="match status" value="1"/>
</dbReference>
<dbReference type="PANTHER" id="PTHR10909">
    <property type="entry name" value="ELECTRON TRANSPORT OXIDOREDUCTASE"/>
    <property type="match status" value="1"/>
</dbReference>
<keyword evidence="3" id="KW-0285">Flavoprotein</keyword>
<reference evidence="12" key="1">
    <citation type="journal article" date="2019" name="Int. J. Syst. Evol. Microbiol.">
        <title>The Global Catalogue of Microorganisms (GCM) 10K type strain sequencing project: providing services to taxonomists for standard genome sequencing and annotation.</title>
        <authorList>
            <consortium name="The Broad Institute Genomics Platform"/>
            <consortium name="The Broad Institute Genome Sequencing Center for Infectious Disease"/>
            <person name="Wu L."/>
            <person name="Ma J."/>
        </authorList>
    </citation>
    <scope>NUCLEOTIDE SEQUENCE [LARGE SCALE GENOMIC DNA]</scope>
    <source>
        <strain evidence="12">JCM 17458</strain>
    </source>
</reference>
<evidence type="ECO:0000259" key="10">
    <source>
        <dbReference type="Pfam" id="PF22924"/>
    </source>
</evidence>
<dbReference type="SUPFAM" id="SSF47203">
    <property type="entry name" value="Acyl-CoA dehydrogenase C-terminal domain-like"/>
    <property type="match status" value="2"/>
</dbReference>
<dbReference type="InterPro" id="IPR013786">
    <property type="entry name" value="AcylCoA_DH/ox_N"/>
</dbReference>
<evidence type="ECO:0000256" key="1">
    <source>
        <dbReference type="ARBA" id="ARBA00001974"/>
    </source>
</evidence>
<dbReference type="InterPro" id="IPR046373">
    <property type="entry name" value="Acyl-CoA_Oxase/DH_mid-dom_sf"/>
</dbReference>
<feature type="domain" description="Acyl-CoA oxidase C-alpha1" evidence="10">
    <location>
        <begin position="282"/>
        <end position="441"/>
    </location>
</feature>
<feature type="domain" description="Acyl-CoA oxidase C-terminal" evidence="7">
    <location>
        <begin position="525"/>
        <end position="634"/>
    </location>
</feature>
<name>A0ABP8END4_9MICO</name>
<dbReference type="InterPro" id="IPR012258">
    <property type="entry name" value="Acyl-CoA_oxidase"/>
</dbReference>
<evidence type="ECO:0000256" key="3">
    <source>
        <dbReference type="ARBA" id="ARBA00022630"/>
    </source>
</evidence>
<dbReference type="Pfam" id="PF01756">
    <property type="entry name" value="ACOX"/>
    <property type="match status" value="1"/>
</dbReference>
<dbReference type="Pfam" id="PF22924">
    <property type="entry name" value="ACOX_C_alpha1"/>
    <property type="match status" value="1"/>
</dbReference>
<dbReference type="RefSeq" id="WP_236863346.1">
    <property type="nucleotide sequence ID" value="NZ_BAABAZ010000012.1"/>
</dbReference>
<evidence type="ECO:0000313" key="11">
    <source>
        <dbReference type="EMBL" id="GAA4285513.1"/>
    </source>
</evidence>
<evidence type="ECO:0000259" key="7">
    <source>
        <dbReference type="Pfam" id="PF01756"/>
    </source>
</evidence>
<dbReference type="InterPro" id="IPR037069">
    <property type="entry name" value="AcylCoA_DH/ox_N_sf"/>
</dbReference>
<dbReference type="EMBL" id="BAABAZ010000012">
    <property type="protein sequence ID" value="GAA4285513.1"/>
    <property type="molecule type" value="Genomic_DNA"/>
</dbReference>
<dbReference type="Gene3D" id="1.20.140.10">
    <property type="entry name" value="Butyryl-CoA Dehydrogenase, subunit A, domain 3"/>
    <property type="match status" value="2"/>
</dbReference>
<dbReference type="Pfam" id="PF02771">
    <property type="entry name" value="Acyl-CoA_dh_N"/>
    <property type="match status" value="1"/>
</dbReference>
<gene>
    <name evidence="11" type="ORF">GCM10022261_30440</name>
</gene>
<dbReference type="InterPro" id="IPR006091">
    <property type="entry name" value="Acyl-CoA_Oxase/DH_mid-dom"/>
</dbReference>
<sequence>MTRTKAPLTIDPEVLGELLDGRWAAQRRRARALAADPATVPPDTGDLGELREATLSGVKALAASGSTRLALPESRGGRNDHAGYVAGFEETVVASPSLQVKAGVQFGLFGGAIQHLGNAEQHAQWLEPAQSGALLGCFAMTEIGHGSDVASLGTTAVYDPAAEEFVIRTPFPAAAKEYIGNAAAHGRAAIVFAQLVTAGVDHGVHAFFVPIRDESGRPLPGITIEDDGRKGGLLGVDNGRLSFDGVRIPRTHLLNRYGDVAADGTYSSPIDSPGRRFFTMLGTLVQGRVSLDGAAVVASKLGLDIAVRYGLQRRQFTGASDTDEVVLMDYQQHQRRLMPLIAETYANALAHEVLLESFQRVFSGEDDSDEARQVLETQAAGFKATTTWAALDILQECREACGGAGFMSENRLTGLRGDLDVYVTFEGDNTVLLQLVGKRLLQDYSAEFKNIDFGGVARFLGTQAAEHSLYRSGLANVGRTIGELLTPALNEKRIRSGKLQQVLLSSRVDAMVADLAGRLRPAAKMSQAAAAELFNEQQHELVNAARAYIELLKWEALNQAMHTFDDRPEHADEAKTLRRIRDLYGLTLIERNIGWHIMYGRLSMNRARQVGPTINRLCAKLAGNAGELVAAFGYGPEQRRATIAEGIEQQRQDEAREHYRQARARADYPVDEKVLYQQKRQQSRQESSAR</sequence>
<comment type="caution">
    <text evidence="11">The sequence shown here is derived from an EMBL/GenBank/DDBJ whole genome shotgun (WGS) entry which is preliminary data.</text>
</comment>
<feature type="domain" description="Acyl-CoA dehydrogenase/oxidase N-terminal" evidence="9">
    <location>
        <begin position="57"/>
        <end position="132"/>
    </location>
</feature>
<keyword evidence="5" id="KW-0560">Oxidoreductase</keyword>
<dbReference type="Gene3D" id="2.40.110.10">
    <property type="entry name" value="Butyryl-CoA Dehydrogenase, subunit A, domain 2"/>
    <property type="match status" value="1"/>
</dbReference>
<evidence type="ECO:0000259" key="8">
    <source>
        <dbReference type="Pfam" id="PF02770"/>
    </source>
</evidence>
<evidence type="ECO:0000259" key="9">
    <source>
        <dbReference type="Pfam" id="PF02771"/>
    </source>
</evidence>
<evidence type="ECO:0000256" key="4">
    <source>
        <dbReference type="ARBA" id="ARBA00022827"/>
    </source>
</evidence>